<dbReference type="AlphaFoldDB" id="A0A8D9MGJ8"/>
<feature type="region of interest" description="Disordered" evidence="1">
    <location>
        <begin position="39"/>
        <end position="64"/>
    </location>
</feature>
<proteinExistence type="predicted"/>
<accession>A0A8D9MGJ8</accession>
<reference evidence="3 4" key="1">
    <citation type="submission" date="2021-07" db="EMBL/GenBank/DDBJ databases">
        <authorList>
            <consortium name="Genoscope - CEA"/>
            <person name="William W."/>
        </authorList>
    </citation>
    <scope>NUCLEOTIDE SEQUENCE [LARGE SCALE GENOMIC DNA]</scope>
</reference>
<feature type="signal peptide" evidence="2">
    <location>
        <begin position="1"/>
        <end position="25"/>
    </location>
</feature>
<evidence type="ECO:0000313" key="4">
    <source>
        <dbReference type="Proteomes" id="UP000694005"/>
    </source>
</evidence>
<gene>
    <name evidence="3" type="ORF">BRAPAZ1V2_A10P28330.2</name>
</gene>
<evidence type="ECO:0000256" key="2">
    <source>
        <dbReference type="SAM" id="SignalP"/>
    </source>
</evidence>
<sequence>MKGKFCLVTSLLVLSLMFSSSMVSAQPYQSRKLNQTGKQIHIHEVSKTQVSPSNSTGAKGRISR</sequence>
<protein>
    <submittedName>
        <fullName evidence="3">Uncharacterized protein</fullName>
    </submittedName>
</protein>
<organism evidence="3 4">
    <name type="scientific">Brassica campestris</name>
    <name type="common">Field mustard</name>
    <dbReference type="NCBI Taxonomy" id="3711"/>
    <lineage>
        <taxon>Eukaryota</taxon>
        <taxon>Viridiplantae</taxon>
        <taxon>Streptophyta</taxon>
        <taxon>Embryophyta</taxon>
        <taxon>Tracheophyta</taxon>
        <taxon>Spermatophyta</taxon>
        <taxon>Magnoliopsida</taxon>
        <taxon>eudicotyledons</taxon>
        <taxon>Gunneridae</taxon>
        <taxon>Pentapetalae</taxon>
        <taxon>rosids</taxon>
        <taxon>malvids</taxon>
        <taxon>Brassicales</taxon>
        <taxon>Brassicaceae</taxon>
        <taxon>Brassiceae</taxon>
        <taxon>Brassica</taxon>
    </lineage>
</organism>
<dbReference type="Proteomes" id="UP000694005">
    <property type="component" value="Chromosome A10"/>
</dbReference>
<keyword evidence="2" id="KW-0732">Signal</keyword>
<evidence type="ECO:0000313" key="3">
    <source>
        <dbReference type="EMBL" id="CAG7911587.1"/>
    </source>
</evidence>
<dbReference type="Gramene" id="A10p28330.2_BraZ1">
    <property type="protein sequence ID" value="A10p28330.2_BraZ1.CDS"/>
    <property type="gene ID" value="A10g28330.2_BraZ1"/>
</dbReference>
<feature type="chain" id="PRO_5034368239" evidence="2">
    <location>
        <begin position="26"/>
        <end position="64"/>
    </location>
</feature>
<evidence type="ECO:0000256" key="1">
    <source>
        <dbReference type="SAM" id="MobiDB-lite"/>
    </source>
</evidence>
<dbReference type="EMBL" id="LS974626">
    <property type="protein sequence ID" value="CAG7911587.1"/>
    <property type="molecule type" value="Genomic_DNA"/>
</dbReference>
<name>A0A8D9MGJ8_BRACM</name>
<feature type="compositionally biased region" description="Polar residues" evidence="1">
    <location>
        <begin position="47"/>
        <end position="57"/>
    </location>
</feature>